<evidence type="ECO:0000313" key="3">
    <source>
        <dbReference type="Proteomes" id="UP000198287"/>
    </source>
</evidence>
<protein>
    <submittedName>
        <fullName evidence="2">Uncharacterized protein</fullName>
    </submittedName>
</protein>
<feature type="compositionally biased region" description="Polar residues" evidence="1">
    <location>
        <begin position="44"/>
        <end position="57"/>
    </location>
</feature>
<evidence type="ECO:0000256" key="1">
    <source>
        <dbReference type="SAM" id="MobiDB-lite"/>
    </source>
</evidence>
<gene>
    <name evidence="2" type="ORF">Fcan01_02257</name>
</gene>
<dbReference type="AlphaFoldDB" id="A0A226F5K6"/>
<keyword evidence="3" id="KW-1185">Reference proteome</keyword>
<sequence>MPTFRFPKGPYVINAKGLEGQEEDDDEDDSFLSTTTTHHHFLNTPLSNTRHTSLRSQTMDEDDDDANGGVSADVEEELANMGSDDLMQDYHQELDSDDDGSGSGMVFFIFLCFHEQELRYAERVEKGESFSGADEFCRSRVVIDISLPLILSTTTTSSSSSP</sequence>
<proteinExistence type="predicted"/>
<organism evidence="2 3">
    <name type="scientific">Folsomia candida</name>
    <name type="common">Springtail</name>
    <dbReference type="NCBI Taxonomy" id="158441"/>
    <lineage>
        <taxon>Eukaryota</taxon>
        <taxon>Metazoa</taxon>
        <taxon>Ecdysozoa</taxon>
        <taxon>Arthropoda</taxon>
        <taxon>Hexapoda</taxon>
        <taxon>Collembola</taxon>
        <taxon>Entomobryomorpha</taxon>
        <taxon>Isotomoidea</taxon>
        <taxon>Isotomidae</taxon>
        <taxon>Proisotominae</taxon>
        <taxon>Folsomia</taxon>
    </lineage>
</organism>
<feature type="compositionally biased region" description="Acidic residues" evidence="1">
    <location>
        <begin position="20"/>
        <end position="30"/>
    </location>
</feature>
<feature type="region of interest" description="Disordered" evidence="1">
    <location>
        <begin position="16"/>
        <end position="98"/>
    </location>
</feature>
<evidence type="ECO:0000313" key="2">
    <source>
        <dbReference type="EMBL" id="OXA65073.1"/>
    </source>
</evidence>
<comment type="caution">
    <text evidence="2">The sequence shown here is derived from an EMBL/GenBank/DDBJ whole genome shotgun (WGS) entry which is preliminary data.</text>
</comment>
<dbReference type="EMBL" id="LNIX01000001">
    <property type="protein sequence ID" value="OXA65073.1"/>
    <property type="molecule type" value="Genomic_DNA"/>
</dbReference>
<name>A0A226F5K6_FOLCA</name>
<accession>A0A226F5K6</accession>
<dbReference type="Proteomes" id="UP000198287">
    <property type="component" value="Unassembled WGS sequence"/>
</dbReference>
<reference evidence="2 3" key="1">
    <citation type="submission" date="2015-12" db="EMBL/GenBank/DDBJ databases">
        <title>The genome of Folsomia candida.</title>
        <authorList>
            <person name="Faddeeva A."/>
            <person name="Derks M.F."/>
            <person name="Anvar Y."/>
            <person name="Smit S."/>
            <person name="Van Straalen N."/>
            <person name="Roelofs D."/>
        </authorList>
    </citation>
    <scope>NUCLEOTIDE SEQUENCE [LARGE SCALE GENOMIC DNA]</scope>
    <source>
        <strain evidence="2 3">VU population</strain>
        <tissue evidence="2">Whole body</tissue>
    </source>
</reference>